<name>A0A449AWR6_9BACT</name>
<proteinExistence type="predicted"/>
<dbReference type="AlphaFoldDB" id="A0A449AWR6"/>
<accession>A0A449AWR6</accession>
<gene>
    <name evidence="1" type="ORF">NCTC10194_00744</name>
</gene>
<dbReference type="RefSeq" id="WP_027333877.1">
    <property type="nucleotide sequence ID" value="NZ_LR215024.1"/>
</dbReference>
<sequence length="67" mass="8012">MFKWQENIKTNLKKIRRLLEQEIGEKISLFTRISSLEIDECEKKRKSVYQAKNIHLKFGENVELDAC</sequence>
<dbReference type="EMBL" id="LR215024">
    <property type="protein sequence ID" value="VEU71276.1"/>
    <property type="molecule type" value="Genomic_DNA"/>
</dbReference>
<reference evidence="1 2" key="1">
    <citation type="submission" date="2019-01" db="EMBL/GenBank/DDBJ databases">
        <authorList>
            <consortium name="Pathogen Informatics"/>
        </authorList>
    </citation>
    <scope>NUCLEOTIDE SEQUENCE [LARGE SCALE GENOMIC DNA]</scope>
    <source>
        <strain evidence="1 2">NCTC10194</strain>
    </source>
</reference>
<dbReference type="Proteomes" id="UP000290815">
    <property type="component" value="Chromosome"/>
</dbReference>
<keyword evidence="2" id="KW-1185">Reference proteome</keyword>
<evidence type="ECO:0000313" key="2">
    <source>
        <dbReference type="Proteomes" id="UP000290815"/>
    </source>
</evidence>
<dbReference type="KEGG" id="mgly:NCTC10194_00744"/>
<organism evidence="1 2">
    <name type="scientific">Mycoplasmopsis glycophila</name>
    <dbReference type="NCBI Taxonomy" id="171285"/>
    <lineage>
        <taxon>Bacteria</taxon>
        <taxon>Bacillati</taxon>
        <taxon>Mycoplasmatota</taxon>
        <taxon>Mycoplasmoidales</taxon>
        <taxon>Metamycoplasmataceae</taxon>
        <taxon>Mycoplasmopsis</taxon>
    </lineage>
</organism>
<evidence type="ECO:0000313" key="1">
    <source>
        <dbReference type="EMBL" id="VEU71276.1"/>
    </source>
</evidence>
<protein>
    <submittedName>
        <fullName evidence="1">Uncharacterized protein</fullName>
    </submittedName>
</protein>